<evidence type="ECO:0000313" key="3">
    <source>
        <dbReference type="Proteomes" id="UP000314294"/>
    </source>
</evidence>
<feature type="region of interest" description="Disordered" evidence="1">
    <location>
        <begin position="38"/>
        <end position="60"/>
    </location>
</feature>
<evidence type="ECO:0000313" key="2">
    <source>
        <dbReference type="EMBL" id="TNN83372.1"/>
    </source>
</evidence>
<organism evidence="2 3">
    <name type="scientific">Liparis tanakae</name>
    <name type="common">Tanaka's snailfish</name>
    <dbReference type="NCBI Taxonomy" id="230148"/>
    <lineage>
        <taxon>Eukaryota</taxon>
        <taxon>Metazoa</taxon>
        <taxon>Chordata</taxon>
        <taxon>Craniata</taxon>
        <taxon>Vertebrata</taxon>
        <taxon>Euteleostomi</taxon>
        <taxon>Actinopterygii</taxon>
        <taxon>Neopterygii</taxon>
        <taxon>Teleostei</taxon>
        <taxon>Neoteleostei</taxon>
        <taxon>Acanthomorphata</taxon>
        <taxon>Eupercaria</taxon>
        <taxon>Perciformes</taxon>
        <taxon>Cottioidei</taxon>
        <taxon>Cottales</taxon>
        <taxon>Liparidae</taxon>
        <taxon>Liparis</taxon>
    </lineage>
</organism>
<dbReference type="AlphaFoldDB" id="A0A4Z2J1I2"/>
<reference evidence="2 3" key="1">
    <citation type="submission" date="2019-03" db="EMBL/GenBank/DDBJ databases">
        <title>First draft genome of Liparis tanakae, snailfish: a comprehensive survey of snailfish specific genes.</title>
        <authorList>
            <person name="Kim W."/>
            <person name="Song I."/>
            <person name="Jeong J.-H."/>
            <person name="Kim D."/>
            <person name="Kim S."/>
            <person name="Ryu S."/>
            <person name="Song J.Y."/>
            <person name="Lee S.K."/>
        </authorList>
    </citation>
    <scope>NUCLEOTIDE SEQUENCE [LARGE SCALE GENOMIC DNA]</scope>
    <source>
        <tissue evidence="2">Muscle</tissue>
    </source>
</reference>
<dbReference type="EMBL" id="SRLO01000033">
    <property type="protein sequence ID" value="TNN83372.1"/>
    <property type="molecule type" value="Genomic_DNA"/>
</dbReference>
<evidence type="ECO:0000256" key="1">
    <source>
        <dbReference type="SAM" id="MobiDB-lite"/>
    </source>
</evidence>
<accession>A0A4Z2J1I2</accession>
<name>A0A4Z2J1I2_9TELE</name>
<sequence>MRRETSPVRERWCCSFRHAECGAALTGLWVDANALRRGSEPRTSSYGSSSHGGNEETEGGNVTRLVAASEWLESKSPSRGTFLLGPMRLLGLISMSGLRGVRLYLAP</sequence>
<dbReference type="Proteomes" id="UP000314294">
    <property type="component" value="Unassembled WGS sequence"/>
</dbReference>
<protein>
    <submittedName>
        <fullName evidence="2">Uncharacterized protein</fullName>
    </submittedName>
</protein>
<keyword evidence="3" id="KW-1185">Reference proteome</keyword>
<comment type="caution">
    <text evidence="2">The sequence shown here is derived from an EMBL/GenBank/DDBJ whole genome shotgun (WGS) entry which is preliminary data.</text>
</comment>
<gene>
    <name evidence="2" type="ORF">EYF80_006353</name>
</gene>
<proteinExistence type="predicted"/>